<protein>
    <submittedName>
        <fullName evidence="2">Membrane fusion protein, multidrug efflux system</fullName>
    </submittedName>
</protein>
<name>A0A1I3VYN6_9HYPH</name>
<reference evidence="2 3" key="1">
    <citation type="submission" date="2016-10" db="EMBL/GenBank/DDBJ databases">
        <authorList>
            <person name="de Groot N.N."/>
        </authorList>
    </citation>
    <scope>NUCLEOTIDE SEQUENCE [LARGE SCALE GENOMIC DNA]</scope>
    <source>
        <strain evidence="2 3">NE2</strain>
    </source>
</reference>
<organism evidence="2 3">
    <name type="scientific">Methylocapsa palsarum</name>
    <dbReference type="NCBI Taxonomy" id="1612308"/>
    <lineage>
        <taxon>Bacteria</taxon>
        <taxon>Pseudomonadati</taxon>
        <taxon>Pseudomonadota</taxon>
        <taxon>Alphaproteobacteria</taxon>
        <taxon>Hyphomicrobiales</taxon>
        <taxon>Beijerinckiaceae</taxon>
        <taxon>Methylocapsa</taxon>
    </lineage>
</organism>
<evidence type="ECO:0000313" key="2">
    <source>
        <dbReference type="EMBL" id="SFK00335.1"/>
    </source>
</evidence>
<dbReference type="SUPFAM" id="SSF111369">
    <property type="entry name" value="HlyD-like secretion proteins"/>
    <property type="match status" value="1"/>
</dbReference>
<dbReference type="PANTHER" id="PTHR30469:SF36">
    <property type="entry name" value="BLL3903 PROTEIN"/>
    <property type="match status" value="1"/>
</dbReference>
<dbReference type="Proteomes" id="UP000198755">
    <property type="component" value="Unassembled WGS sequence"/>
</dbReference>
<dbReference type="EMBL" id="FOSN01000001">
    <property type="protein sequence ID" value="SFK00335.1"/>
    <property type="molecule type" value="Genomic_DNA"/>
</dbReference>
<evidence type="ECO:0000313" key="3">
    <source>
        <dbReference type="Proteomes" id="UP000198755"/>
    </source>
</evidence>
<evidence type="ECO:0000259" key="1">
    <source>
        <dbReference type="Pfam" id="PF25917"/>
    </source>
</evidence>
<dbReference type="AlphaFoldDB" id="A0A1I3VYN6"/>
<gene>
    <name evidence="2" type="ORF">SAMN05444581_101212</name>
</gene>
<dbReference type="GO" id="GO:0015562">
    <property type="term" value="F:efflux transmembrane transporter activity"/>
    <property type="evidence" value="ECO:0007669"/>
    <property type="project" value="TreeGrafter"/>
</dbReference>
<dbReference type="GO" id="GO:1990281">
    <property type="term" value="C:efflux pump complex"/>
    <property type="evidence" value="ECO:0007669"/>
    <property type="project" value="TreeGrafter"/>
</dbReference>
<dbReference type="Pfam" id="PF25917">
    <property type="entry name" value="BSH_RND"/>
    <property type="match status" value="1"/>
</dbReference>
<dbReference type="InterPro" id="IPR058625">
    <property type="entry name" value="MdtA-like_BSH"/>
</dbReference>
<dbReference type="PANTHER" id="PTHR30469">
    <property type="entry name" value="MULTIDRUG RESISTANCE PROTEIN MDTA"/>
    <property type="match status" value="1"/>
</dbReference>
<dbReference type="STRING" id="1612308.SAMN05444581_101212"/>
<feature type="domain" description="Multidrug resistance protein MdtA-like barrel-sandwich hybrid" evidence="1">
    <location>
        <begin position="72"/>
        <end position="112"/>
    </location>
</feature>
<dbReference type="Gene3D" id="2.40.50.100">
    <property type="match status" value="1"/>
</dbReference>
<proteinExistence type="predicted"/>
<accession>A0A1I3VYN6</accession>
<dbReference type="Gene3D" id="1.10.287.470">
    <property type="entry name" value="Helix hairpin bin"/>
    <property type="match status" value="1"/>
</dbReference>
<sequence>MTACWIDKMRKDQFGLLLILAAATVAGLRYSAVSSPAASPAPAAPIPVGVSAAARRDVPVHLLGLGNVQAYNSVTVRAQIDGQITQVAFKEGQELKAGDVLVSIDPRAYQANLDQALAKKAQDQAQLDNARRDL</sequence>
<keyword evidence="3" id="KW-1185">Reference proteome</keyword>